<dbReference type="AlphaFoldDB" id="A0AAV4ESU9"/>
<protein>
    <submittedName>
        <fullName evidence="2">DNA helicase</fullName>
    </submittedName>
</protein>
<keyword evidence="2" id="KW-0067">ATP-binding</keyword>
<dbReference type="PANTHER" id="PTHR45786:SF74">
    <property type="entry name" value="ATP-DEPENDENT DNA HELICASE"/>
    <property type="match status" value="1"/>
</dbReference>
<dbReference type="Proteomes" id="UP000762676">
    <property type="component" value="Unassembled WGS sequence"/>
</dbReference>
<comment type="caution">
    <text evidence="2">The sequence shown here is derived from an EMBL/GenBank/DDBJ whole genome shotgun (WGS) entry which is preliminary data.</text>
</comment>
<proteinExistence type="predicted"/>
<dbReference type="GO" id="GO:0004386">
    <property type="term" value="F:helicase activity"/>
    <property type="evidence" value="ECO:0007669"/>
    <property type="project" value="UniProtKB-KW"/>
</dbReference>
<gene>
    <name evidence="2" type="ORF">ElyMa_005478700</name>
</gene>
<reference evidence="2 3" key="1">
    <citation type="journal article" date="2021" name="Elife">
        <title>Chloroplast acquisition without the gene transfer in kleptoplastic sea slugs, Plakobranchus ocellatus.</title>
        <authorList>
            <person name="Maeda T."/>
            <person name="Takahashi S."/>
            <person name="Yoshida T."/>
            <person name="Shimamura S."/>
            <person name="Takaki Y."/>
            <person name="Nagai Y."/>
            <person name="Toyoda A."/>
            <person name="Suzuki Y."/>
            <person name="Arimoto A."/>
            <person name="Ishii H."/>
            <person name="Satoh N."/>
            <person name="Nishiyama T."/>
            <person name="Hasebe M."/>
            <person name="Maruyama T."/>
            <person name="Minagawa J."/>
            <person name="Obokata J."/>
            <person name="Shigenobu S."/>
        </authorList>
    </citation>
    <scope>NUCLEOTIDE SEQUENCE [LARGE SCALE GENOMIC DNA]</scope>
</reference>
<dbReference type="EMBL" id="BMAT01010911">
    <property type="protein sequence ID" value="GFR63246.1"/>
    <property type="molecule type" value="Genomic_DNA"/>
</dbReference>
<dbReference type="Pfam" id="PF14214">
    <property type="entry name" value="Helitron_like_N"/>
    <property type="match status" value="1"/>
</dbReference>
<feature type="domain" description="Helitron helicase-like" evidence="1">
    <location>
        <begin position="2"/>
        <end position="110"/>
    </location>
</feature>
<dbReference type="PANTHER" id="PTHR45786">
    <property type="entry name" value="DNA BINDING PROTEIN-LIKE"/>
    <property type="match status" value="1"/>
</dbReference>
<evidence type="ECO:0000313" key="2">
    <source>
        <dbReference type="EMBL" id="GFR63246.1"/>
    </source>
</evidence>
<keyword evidence="3" id="KW-1185">Reference proteome</keyword>
<keyword evidence="2" id="KW-0378">Hydrolase</keyword>
<evidence type="ECO:0000259" key="1">
    <source>
        <dbReference type="Pfam" id="PF14214"/>
    </source>
</evidence>
<name>A0AAV4ESU9_9GAST</name>
<evidence type="ECO:0000313" key="3">
    <source>
        <dbReference type="Proteomes" id="UP000762676"/>
    </source>
</evidence>
<organism evidence="2 3">
    <name type="scientific">Elysia marginata</name>
    <dbReference type="NCBI Taxonomy" id="1093978"/>
    <lineage>
        <taxon>Eukaryota</taxon>
        <taxon>Metazoa</taxon>
        <taxon>Spiralia</taxon>
        <taxon>Lophotrochozoa</taxon>
        <taxon>Mollusca</taxon>
        <taxon>Gastropoda</taxon>
        <taxon>Heterobranchia</taxon>
        <taxon>Euthyneura</taxon>
        <taxon>Panpulmonata</taxon>
        <taxon>Sacoglossa</taxon>
        <taxon>Placobranchoidea</taxon>
        <taxon>Plakobranchidae</taxon>
        <taxon>Elysia</taxon>
    </lineage>
</organism>
<dbReference type="InterPro" id="IPR025476">
    <property type="entry name" value="Helitron_helicase-like"/>
</dbReference>
<keyword evidence="2" id="KW-0547">Nucleotide-binding</keyword>
<accession>A0AAV4ESU9</accession>
<keyword evidence="2" id="KW-0347">Helicase</keyword>
<sequence length="137" mass="16145">MEVYAKIEYGCLQYLRHQQGKLRADSYGKLRDAISHQDNTDPRNLGQRIILPSSYTGGPRYMFEKQNDAMCYVRKYGRPDLFITMATNPKWPEIVYNLVDNQQSHDRSDLRPSQMFVQFIPCLLQPNKDRSKFSFFP</sequence>